<dbReference type="Gene3D" id="1.25.40.10">
    <property type="entry name" value="Tetratricopeptide repeat domain"/>
    <property type="match status" value="1"/>
</dbReference>
<keyword evidence="4" id="KW-1185">Reference proteome</keyword>
<name>A0A1Q8R2E4_9FIRM</name>
<dbReference type="PROSITE" id="PS50005">
    <property type="entry name" value="TPR"/>
    <property type="match status" value="1"/>
</dbReference>
<keyword evidence="2" id="KW-1133">Transmembrane helix</keyword>
<dbReference type="InterPro" id="IPR019734">
    <property type="entry name" value="TPR_rpt"/>
</dbReference>
<organism evidence="3 4">
    <name type="scientific">Desulfosporosinus metallidurans</name>
    <dbReference type="NCBI Taxonomy" id="1888891"/>
    <lineage>
        <taxon>Bacteria</taxon>
        <taxon>Bacillati</taxon>
        <taxon>Bacillota</taxon>
        <taxon>Clostridia</taxon>
        <taxon>Eubacteriales</taxon>
        <taxon>Desulfitobacteriaceae</taxon>
        <taxon>Desulfosporosinus</taxon>
    </lineage>
</organism>
<evidence type="ECO:0000256" key="2">
    <source>
        <dbReference type="SAM" id="Phobius"/>
    </source>
</evidence>
<dbReference type="InterPro" id="IPR011990">
    <property type="entry name" value="TPR-like_helical_dom_sf"/>
</dbReference>
<comment type="caution">
    <text evidence="3">The sequence shown here is derived from an EMBL/GenBank/DDBJ whole genome shotgun (WGS) entry which is preliminary data.</text>
</comment>
<feature type="repeat" description="TPR" evidence="1">
    <location>
        <begin position="151"/>
        <end position="184"/>
    </location>
</feature>
<evidence type="ECO:0000313" key="4">
    <source>
        <dbReference type="Proteomes" id="UP000186102"/>
    </source>
</evidence>
<evidence type="ECO:0008006" key="5">
    <source>
        <dbReference type="Google" id="ProtNLM"/>
    </source>
</evidence>
<proteinExistence type="predicted"/>
<evidence type="ECO:0000313" key="3">
    <source>
        <dbReference type="EMBL" id="OLN33785.1"/>
    </source>
</evidence>
<dbReference type="OrthoDB" id="1795928at2"/>
<reference evidence="3 4" key="1">
    <citation type="submission" date="2016-09" db="EMBL/GenBank/DDBJ databases">
        <title>Complete genome of Desulfosporosinus sp. OL.</title>
        <authorList>
            <person name="Mardanov A."/>
            <person name="Beletsky A."/>
            <person name="Panova A."/>
            <person name="Karnachuk O."/>
            <person name="Ravin N."/>
        </authorList>
    </citation>
    <scope>NUCLEOTIDE SEQUENCE [LARGE SCALE GENOMIC DNA]</scope>
    <source>
        <strain evidence="3 4">OL</strain>
    </source>
</reference>
<dbReference type="SUPFAM" id="SSF48452">
    <property type="entry name" value="TPR-like"/>
    <property type="match status" value="1"/>
</dbReference>
<dbReference type="EMBL" id="MLBF01000002">
    <property type="protein sequence ID" value="OLN33785.1"/>
    <property type="molecule type" value="Genomic_DNA"/>
</dbReference>
<feature type="transmembrane region" description="Helical" evidence="2">
    <location>
        <begin position="16"/>
        <end position="35"/>
    </location>
</feature>
<keyword evidence="1" id="KW-0802">TPR repeat</keyword>
<evidence type="ECO:0000256" key="1">
    <source>
        <dbReference type="PROSITE-ProRule" id="PRU00339"/>
    </source>
</evidence>
<dbReference type="RefSeq" id="WP_075363296.1">
    <property type="nucleotide sequence ID" value="NZ_MLBF01000002.1"/>
</dbReference>
<dbReference type="PROSITE" id="PS51257">
    <property type="entry name" value="PROKAR_LIPOPROTEIN"/>
    <property type="match status" value="1"/>
</dbReference>
<keyword evidence="2" id="KW-0812">Transmembrane</keyword>
<dbReference type="AlphaFoldDB" id="A0A1Q8R2E4"/>
<protein>
    <recommendedName>
        <fullName evidence="5">Tetratricopeptide repeat protein</fullName>
    </recommendedName>
</protein>
<keyword evidence="2" id="KW-0472">Membrane</keyword>
<accession>A0A1Q8R2E4</accession>
<dbReference type="Proteomes" id="UP000186102">
    <property type="component" value="Unassembled WGS sequence"/>
</dbReference>
<gene>
    <name evidence="3" type="ORF">DSOL_0495</name>
</gene>
<sequence>MQRVQYDLELLYVQKIYYFMFLATFTIIACAITLWRFDWKSGLFVLGSGLGLSYIAMLKKKNFIPPGQKTTARRMARAISQDTSPLSIARFASQLYYYFHKPTQAISLLEKFLSSHDPLLCMTLGDILLKEGKAKRALYVLRDNPHSFVDPLLLSMQGHVLKQIGKTPEAVRMFERSLHLAKQNGFPHNGAHLVTQKLLTLSYTASIHHTLADCYVILEDLPKAKRHCRAGNRLLFDLSLWHYCPQPPIGSAKNCKKSY</sequence>